<evidence type="ECO:0000313" key="3">
    <source>
        <dbReference type="Proteomes" id="UP000635142"/>
    </source>
</evidence>
<dbReference type="Pfam" id="PF14079">
    <property type="entry name" value="DUF4260"/>
    <property type="match status" value="1"/>
</dbReference>
<comment type="caution">
    <text evidence="2">The sequence shown here is derived from an EMBL/GenBank/DDBJ whole genome shotgun (WGS) entry which is preliminary data.</text>
</comment>
<dbReference type="InterPro" id="IPR025356">
    <property type="entry name" value="DUF4260"/>
</dbReference>
<dbReference type="Proteomes" id="UP000635142">
    <property type="component" value="Unassembled WGS sequence"/>
</dbReference>
<sequence>MTSSYTDQITSSLGGVRFTLRAEGIALAAICIAAYTQLGGSWGFFALLILAPDVFMIGYLLGNRLGALVYNIGHSTLIPAALGILGFSMDAQAMIGLALIWGAHIGIDRALGYGLKYAAGFKETHLERV</sequence>
<organism evidence="2 3">
    <name type="scientific">Sulfitobacter aestuariivivens</name>
    <dbReference type="NCBI Taxonomy" id="2766981"/>
    <lineage>
        <taxon>Bacteria</taxon>
        <taxon>Pseudomonadati</taxon>
        <taxon>Pseudomonadota</taxon>
        <taxon>Alphaproteobacteria</taxon>
        <taxon>Rhodobacterales</taxon>
        <taxon>Roseobacteraceae</taxon>
        <taxon>Sulfitobacter</taxon>
    </lineage>
</organism>
<feature type="transmembrane region" description="Helical" evidence="1">
    <location>
        <begin position="18"/>
        <end position="36"/>
    </location>
</feature>
<evidence type="ECO:0000256" key="1">
    <source>
        <dbReference type="SAM" id="Phobius"/>
    </source>
</evidence>
<protein>
    <submittedName>
        <fullName evidence="2">DUF4260 domain-containing protein</fullName>
    </submittedName>
</protein>
<feature type="transmembrane region" description="Helical" evidence="1">
    <location>
        <begin position="93"/>
        <end position="112"/>
    </location>
</feature>
<proteinExistence type="predicted"/>
<evidence type="ECO:0000313" key="2">
    <source>
        <dbReference type="EMBL" id="MBD3662733.1"/>
    </source>
</evidence>
<accession>A0A927D0C9</accession>
<dbReference type="RefSeq" id="WP_191073743.1">
    <property type="nucleotide sequence ID" value="NZ_JACTAG010000001.1"/>
</dbReference>
<dbReference type="AlphaFoldDB" id="A0A927D0C9"/>
<keyword evidence="1" id="KW-0812">Transmembrane</keyword>
<feature type="transmembrane region" description="Helical" evidence="1">
    <location>
        <begin position="42"/>
        <end position="61"/>
    </location>
</feature>
<reference evidence="2" key="1">
    <citation type="submission" date="2020-08" db="EMBL/GenBank/DDBJ databases">
        <title>Sulfitobacter aestuariivivens sp. nov., isolated from a tidal flat.</title>
        <authorList>
            <person name="Park S."/>
            <person name="Yoon J.-H."/>
        </authorList>
    </citation>
    <scope>NUCLEOTIDE SEQUENCE</scope>
    <source>
        <strain evidence="2">TSTF-M16</strain>
    </source>
</reference>
<feature type="transmembrane region" description="Helical" evidence="1">
    <location>
        <begin position="68"/>
        <end position="87"/>
    </location>
</feature>
<keyword evidence="3" id="KW-1185">Reference proteome</keyword>
<name>A0A927D0C9_9RHOB</name>
<gene>
    <name evidence="2" type="ORF">H9Q16_02250</name>
</gene>
<dbReference type="EMBL" id="JACTAG010000001">
    <property type="protein sequence ID" value="MBD3662733.1"/>
    <property type="molecule type" value="Genomic_DNA"/>
</dbReference>
<keyword evidence="1" id="KW-1133">Transmembrane helix</keyword>
<keyword evidence="1" id="KW-0472">Membrane</keyword>